<sequence>MTIWIEFALAMGLFLLSHRIPAALGVKGRLLALLGARGYAVVFSAVSLLLLGWLIAVAARAPFVPLWDQQLWHRWAVNLMMPAAIALAVFGIGAPNPFAFEGRATGFDPARPGIAGLTRQPLLWALALWAGAHLLPNGDLAHVLLFGPFLVLALAGMPVVERRRRRSMAEADWRRLTAQTGLVPFAALATGRWRPCGGPSPLRLAGTVLVWAGLLHLHMPVIGLSPLP</sequence>
<evidence type="ECO:0000313" key="8">
    <source>
        <dbReference type="Proteomes" id="UP000241362"/>
    </source>
</evidence>
<keyword evidence="8" id="KW-1185">Reference proteome</keyword>
<proteinExistence type="predicted"/>
<evidence type="ECO:0000256" key="4">
    <source>
        <dbReference type="ARBA" id="ARBA00023136"/>
    </source>
</evidence>
<feature type="transmembrane region" description="Helical" evidence="5">
    <location>
        <begin position="140"/>
        <end position="160"/>
    </location>
</feature>
<feature type="transmembrane region" description="Helical" evidence="5">
    <location>
        <begin position="41"/>
        <end position="63"/>
    </location>
</feature>
<dbReference type="AlphaFoldDB" id="A0A2T4JBN3"/>
<dbReference type="Pfam" id="PF07298">
    <property type="entry name" value="NnrU"/>
    <property type="match status" value="1"/>
</dbReference>
<dbReference type="EMBL" id="PZKE01000004">
    <property type="protein sequence ID" value="PTE15301.1"/>
    <property type="molecule type" value="Genomic_DNA"/>
</dbReference>
<reference evidence="7 8" key="1">
    <citation type="submission" date="2018-03" db="EMBL/GenBank/DDBJ databases">
        <title>Rhodobacter blasticus.</title>
        <authorList>
            <person name="Meyer T.E."/>
            <person name="Miller S."/>
            <person name="Lodha T."/>
            <person name="Gandham S."/>
            <person name="Chintalapati S."/>
            <person name="Chintalapati V.R."/>
        </authorList>
    </citation>
    <scope>NUCLEOTIDE SEQUENCE [LARGE SCALE GENOMIC DNA]</scope>
    <source>
        <strain evidence="7 8">DSM 2131</strain>
    </source>
</reference>
<evidence type="ECO:0000256" key="1">
    <source>
        <dbReference type="ARBA" id="ARBA00004141"/>
    </source>
</evidence>
<name>A0A2T4JBN3_FUSBL</name>
<dbReference type="RefSeq" id="WP_107672550.1">
    <property type="nucleotide sequence ID" value="NZ_PZKE01000004.1"/>
</dbReference>
<feature type="domain" description="NnrU" evidence="6">
    <location>
        <begin position="7"/>
        <end position="226"/>
    </location>
</feature>
<comment type="caution">
    <text evidence="7">The sequence shown here is derived from an EMBL/GenBank/DDBJ whole genome shotgun (WGS) entry which is preliminary data.</text>
</comment>
<accession>A0A2T4JBN3</accession>
<keyword evidence="3 5" id="KW-1133">Transmembrane helix</keyword>
<dbReference type="InterPro" id="IPR009915">
    <property type="entry name" value="NnrU_dom"/>
</dbReference>
<evidence type="ECO:0000256" key="3">
    <source>
        <dbReference type="ARBA" id="ARBA00022989"/>
    </source>
</evidence>
<keyword evidence="2 5" id="KW-0812">Transmembrane</keyword>
<dbReference type="Proteomes" id="UP000241362">
    <property type="component" value="Unassembled WGS sequence"/>
</dbReference>
<gene>
    <name evidence="7" type="ORF">C5F44_05695</name>
</gene>
<evidence type="ECO:0000313" key="7">
    <source>
        <dbReference type="EMBL" id="PTE15301.1"/>
    </source>
</evidence>
<dbReference type="GO" id="GO:0016020">
    <property type="term" value="C:membrane"/>
    <property type="evidence" value="ECO:0007669"/>
    <property type="project" value="UniProtKB-SubCell"/>
</dbReference>
<evidence type="ECO:0000259" key="6">
    <source>
        <dbReference type="Pfam" id="PF07298"/>
    </source>
</evidence>
<feature type="transmembrane region" description="Helical" evidence="5">
    <location>
        <begin position="75"/>
        <end position="94"/>
    </location>
</feature>
<protein>
    <submittedName>
        <fullName evidence="7">NnrU family protein</fullName>
    </submittedName>
</protein>
<evidence type="ECO:0000256" key="5">
    <source>
        <dbReference type="SAM" id="Phobius"/>
    </source>
</evidence>
<comment type="subcellular location">
    <subcellularLocation>
        <location evidence="1">Membrane</location>
        <topology evidence="1">Multi-pass membrane protein</topology>
    </subcellularLocation>
</comment>
<evidence type="ECO:0000256" key="2">
    <source>
        <dbReference type="ARBA" id="ARBA00022692"/>
    </source>
</evidence>
<organism evidence="7 8">
    <name type="scientific">Fuscovulum blasticum DSM 2131</name>
    <dbReference type="NCBI Taxonomy" id="1188250"/>
    <lineage>
        <taxon>Bacteria</taxon>
        <taxon>Pseudomonadati</taxon>
        <taxon>Pseudomonadota</taxon>
        <taxon>Alphaproteobacteria</taxon>
        <taxon>Rhodobacterales</taxon>
        <taxon>Paracoccaceae</taxon>
        <taxon>Pseudogemmobacter</taxon>
    </lineage>
</organism>
<keyword evidence="4 5" id="KW-0472">Membrane</keyword>